<dbReference type="GO" id="GO:0005200">
    <property type="term" value="F:structural constituent of cytoskeleton"/>
    <property type="evidence" value="ECO:0007669"/>
    <property type="project" value="TreeGrafter"/>
</dbReference>
<feature type="transmembrane region" description="Helical" evidence="6">
    <location>
        <begin position="6"/>
        <end position="29"/>
    </location>
</feature>
<feature type="compositionally biased region" description="Polar residues" evidence="5">
    <location>
        <begin position="271"/>
        <end position="284"/>
    </location>
</feature>
<dbReference type="GO" id="GO:0005652">
    <property type="term" value="C:nuclear lamina"/>
    <property type="evidence" value="ECO:0007669"/>
    <property type="project" value="TreeGrafter"/>
</dbReference>
<evidence type="ECO:0000313" key="7">
    <source>
        <dbReference type="EMBL" id="KAK5875463.1"/>
    </source>
</evidence>
<evidence type="ECO:0000256" key="6">
    <source>
        <dbReference type="SAM" id="Phobius"/>
    </source>
</evidence>
<feature type="region of interest" description="Disordered" evidence="5">
    <location>
        <begin position="73"/>
        <end position="104"/>
    </location>
</feature>
<dbReference type="EMBL" id="JAULUE010002068">
    <property type="protein sequence ID" value="KAK5875463.1"/>
    <property type="molecule type" value="Genomic_DNA"/>
</dbReference>
<evidence type="ECO:0000256" key="4">
    <source>
        <dbReference type="SAM" id="Coils"/>
    </source>
</evidence>
<dbReference type="InterPro" id="IPR036415">
    <property type="entry name" value="Lamin_tail_dom_sf"/>
</dbReference>
<keyword evidence="3" id="KW-0539">Nucleus</keyword>
<accession>A0AAN8AZT2</accession>
<keyword evidence="6" id="KW-0472">Membrane</keyword>
<feature type="coiled-coil region" evidence="4">
    <location>
        <begin position="216"/>
        <end position="250"/>
    </location>
</feature>
<proteinExistence type="predicted"/>
<dbReference type="GO" id="GO:0090435">
    <property type="term" value="P:protein localization to nuclear envelope"/>
    <property type="evidence" value="ECO:0007669"/>
    <property type="project" value="TreeGrafter"/>
</dbReference>
<evidence type="ECO:0000256" key="3">
    <source>
        <dbReference type="ARBA" id="ARBA00023242"/>
    </source>
</evidence>
<dbReference type="GO" id="GO:0031507">
    <property type="term" value="P:heterochromatin formation"/>
    <property type="evidence" value="ECO:0007669"/>
    <property type="project" value="TreeGrafter"/>
</dbReference>
<dbReference type="GO" id="GO:0007097">
    <property type="term" value="P:nuclear migration"/>
    <property type="evidence" value="ECO:0007669"/>
    <property type="project" value="TreeGrafter"/>
</dbReference>
<evidence type="ECO:0000313" key="8">
    <source>
        <dbReference type="Proteomes" id="UP001335648"/>
    </source>
</evidence>
<keyword evidence="6" id="KW-1133">Transmembrane helix</keyword>
<reference evidence="7 8" key="1">
    <citation type="journal article" date="2023" name="Mol. Biol. Evol.">
        <title>Genomics of Secondarily Temperate Adaptation in the Only Non-Antarctic Icefish.</title>
        <authorList>
            <person name="Rivera-Colon A.G."/>
            <person name="Rayamajhi N."/>
            <person name="Minhas B.F."/>
            <person name="Madrigal G."/>
            <person name="Bilyk K.T."/>
            <person name="Yoon V."/>
            <person name="Hune M."/>
            <person name="Gregory S."/>
            <person name="Cheng C.H.C."/>
            <person name="Catchen J.M."/>
        </authorList>
    </citation>
    <scope>NUCLEOTIDE SEQUENCE [LARGE SCALE GENOMIC DNA]</scope>
    <source>
        <strain evidence="7">JC2023a</strain>
    </source>
</reference>
<feature type="region of interest" description="Disordered" evidence="5">
    <location>
        <begin position="252"/>
        <end position="292"/>
    </location>
</feature>
<keyword evidence="8" id="KW-1185">Reference proteome</keyword>
<dbReference type="GO" id="GO:0051664">
    <property type="term" value="P:nuclear pore localization"/>
    <property type="evidence" value="ECO:0007669"/>
    <property type="project" value="TreeGrafter"/>
</dbReference>
<name>A0AAN8AZT2_9TELE</name>
<dbReference type="AlphaFoldDB" id="A0AAN8AZT2"/>
<evidence type="ECO:0000256" key="1">
    <source>
        <dbReference type="ARBA" id="ARBA00004123"/>
    </source>
</evidence>
<comment type="subcellular location">
    <subcellularLocation>
        <location evidence="1">Nucleus</location>
    </subcellularLocation>
</comment>
<dbReference type="Proteomes" id="UP001335648">
    <property type="component" value="Unassembled WGS sequence"/>
</dbReference>
<dbReference type="GO" id="GO:0006998">
    <property type="term" value="P:nuclear envelope organization"/>
    <property type="evidence" value="ECO:0007669"/>
    <property type="project" value="TreeGrafter"/>
</dbReference>
<feature type="compositionally biased region" description="Polar residues" evidence="5">
    <location>
        <begin position="82"/>
        <end position="99"/>
    </location>
</feature>
<dbReference type="Gene3D" id="2.60.40.1260">
    <property type="entry name" value="Lamin Tail domain"/>
    <property type="match status" value="1"/>
</dbReference>
<feature type="compositionally biased region" description="Basic and acidic residues" evidence="5">
    <location>
        <begin position="252"/>
        <end position="266"/>
    </location>
</feature>
<dbReference type="SUPFAM" id="SSF74853">
    <property type="entry name" value="Lamin A/C globular tail domain"/>
    <property type="match status" value="1"/>
</dbReference>
<keyword evidence="2 4" id="KW-0175">Coiled coil</keyword>
<gene>
    <name evidence="7" type="ORF">CesoFtcFv8_026544</name>
</gene>
<protein>
    <submittedName>
        <fullName evidence="7">Uncharacterized protein</fullName>
    </submittedName>
</protein>
<sequence length="431" mass="49766">MRSFLHASVLLWTAIIIFMLVLALLLLGVHHIKHRDSSKTPTADSPCPAEDNQYACEEDQSDVTYALVATKPRHHRDAADNPSLSIETNHSRNPQTEADFTTVRRQREETRYTQQLSMMLLHTDGKPLKTPLRALSALAFLLLLTHHCRGQSQLIGSYQPIFVMWVEGHGRNHAPTELKWKDLKSWSSGDKLQVVLFDQKQEIQYDLCLKRLLVPRQTFEEEEEEEEERREEAERKVHILEEKLQKKVLTVPEEKTSREDAEKDLKLTVPPSASSPSYGVSEGNQHLHEKKGRGKEAWGFAKKFQAGRCEEFYNSQSVEPHRIGGFVCYHRRNPRPGFNIEVRQQGICIRLKNIATEDKDLGGSELHLQVNETKTCMYTFDRSFKLKAGRCVTMWAAGYGPNRSNTELEWKDLKPWKTGDRLWFSIDSFWL</sequence>
<keyword evidence="6" id="KW-0812">Transmembrane</keyword>
<evidence type="ECO:0000256" key="2">
    <source>
        <dbReference type="ARBA" id="ARBA00023054"/>
    </source>
</evidence>
<organism evidence="7 8">
    <name type="scientific">Champsocephalus esox</name>
    <name type="common">pike icefish</name>
    <dbReference type="NCBI Taxonomy" id="159716"/>
    <lineage>
        <taxon>Eukaryota</taxon>
        <taxon>Metazoa</taxon>
        <taxon>Chordata</taxon>
        <taxon>Craniata</taxon>
        <taxon>Vertebrata</taxon>
        <taxon>Euteleostomi</taxon>
        <taxon>Actinopterygii</taxon>
        <taxon>Neopterygii</taxon>
        <taxon>Teleostei</taxon>
        <taxon>Neoteleostei</taxon>
        <taxon>Acanthomorphata</taxon>
        <taxon>Eupercaria</taxon>
        <taxon>Perciformes</taxon>
        <taxon>Notothenioidei</taxon>
        <taxon>Channichthyidae</taxon>
        <taxon>Champsocephalus</taxon>
    </lineage>
</organism>
<dbReference type="PANTHER" id="PTHR45721:SF11">
    <property type="entry name" value="LAMIN DM0-RELATED"/>
    <property type="match status" value="1"/>
</dbReference>
<dbReference type="PANTHER" id="PTHR45721">
    <property type="entry name" value="LAMIN DM0-RELATED"/>
    <property type="match status" value="1"/>
</dbReference>
<evidence type="ECO:0000256" key="5">
    <source>
        <dbReference type="SAM" id="MobiDB-lite"/>
    </source>
</evidence>
<comment type="caution">
    <text evidence="7">The sequence shown here is derived from an EMBL/GenBank/DDBJ whole genome shotgun (WGS) entry which is preliminary data.</text>
</comment>